<protein>
    <submittedName>
        <fullName evidence="1">Uncharacterized protein</fullName>
    </submittedName>
</protein>
<proteinExistence type="predicted"/>
<organism evidence="1 2">
    <name type="scientific">Crocosphaera watsonii WH 0005</name>
    <dbReference type="NCBI Taxonomy" id="423472"/>
    <lineage>
        <taxon>Bacteria</taxon>
        <taxon>Bacillati</taxon>
        <taxon>Cyanobacteriota</taxon>
        <taxon>Cyanophyceae</taxon>
        <taxon>Oscillatoriophycideae</taxon>
        <taxon>Chroococcales</taxon>
        <taxon>Aphanothecaceae</taxon>
        <taxon>Crocosphaera</taxon>
    </lineage>
</organism>
<dbReference type="EMBL" id="CAQL01000049">
    <property type="protein sequence ID" value="CCQ53884.1"/>
    <property type="molecule type" value="Genomic_DNA"/>
</dbReference>
<reference evidence="1 2" key="2">
    <citation type="submission" date="2013-09" db="EMBL/GenBank/DDBJ databases">
        <title>Whole genome comparison of six Crocosphaera watsonii strains with differing phenotypes.</title>
        <authorList>
            <person name="Bench S.R."/>
            <person name="Heller P."/>
            <person name="Frank I."/>
            <person name="Arciniega M."/>
            <person name="Shilova I.N."/>
            <person name="Zehr J.P."/>
        </authorList>
    </citation>
    <scope>NUCLEOTIDE SEQUENCE [LARGE SCALE GENOMIC DNA]</scope>
    <source>
        <strain evidence="1 2">WH 0005</strain>
    </source>
</reference>
<reference evidence="1 2" key="1">
    <citation type="submission" date="2013-01" db="EMBL/GenBank/DDBJ databases">
        <authorList>
            <person name="Bench S."/>
        </authorList>
    </citation>
    <scope>NUCLEOTIDE SEQUENCE [LARGE SCALE GENOMIC DNA]</scope>
    <source>
        <strain evidence="1 2">WH 0005</strain>
    </source>
</reference>
<comment type="caution">
    <text evidence="1">The sequence shown here is derived from an EMBL/GenBank/DDBJ whole genome shotgun (WGS) entry which is preliminary data.</text>
</comment>
<gene>
    <name evidence="1" type="ORF">CWATWH0005_1894</name>
</gene>
<dbReference type="Proteomes" id="UP000017981">
    <property type="component" value="Unassembled WGS sequence"/>
</dbReference>
<accession>T2ILX0</accession>
<evidence type="ECO:0000313" key="2">
    <source>
        <dbReference type="Proteomes" id="UP000017981"/>
    </source>
</evidence>
<evidence type="ECO:0000313" key="1">
    <source>
        <dbReference type="EMBL" id="CCQ53884.1"/>
    </source>
</evidence>
<name>T2ILX0_CROWT</name>
<sequence length="42" mass="4909">MIVIARGVNYYYILICPHYPPEAIYNTTEQKNRDCFGGRIKS</sequence>
<dbReference type="AlphaFoldDB" id="T2ILX0"/>